<keyword evidence="5" id="KW-0472">Membrane</keyword>
<dbReference type="AlphaFoldDB" id="A0AAN8Z901"/>
<keyword evidence="5" id="KW-1133">Transmembrane helix</keyword>
<keyword evidence="4" id="KW-0732">Signal</keyword>
<evidence type="ECO:0000256" key="2">
    <source>
        <dbReference type="ARBA" id="ARBA00005592"/>
    </source>
</evidence>
<dbReference type="Proteomes" id="UP001370490">
    <property type="component" value="Unassembled WGS sequence"/>
</dbReference>
<evidence type="ECO:0000313" key="7">
    <source>
        <dbReference type="Proteomes" id="UP001370490"/>
    </source>
</evidence>
<comment type="similarity">
    <text evidence="2">Belongs to the kiwellin family.</text>
</comment>
<dbReference type="PANTHER" id="PTHR33191:SF9">
    <property type="entry name" value="RIPENING-RELATED PROTEIN 2-RELATED"/>
    <property type="match status" value="1"/>
</dbReference>
<dbReference type="PANTHER" id="PTHR33191">
    <property type="entry name" value="RIPENING-RELATED PROTEIN 2-RELATED"/>
    <property type="match status" value="1"/>
</dbReference>
<dbReference type="Pfam" id="PF24300">
    <property type="entry name" value="KWL1"/>
    <property type="match status" value="1"/>
</dbReference>
<proteinExistence type="inferred from homology"/>
<comment type="subcellular location">
    <subcellularLocation>
        <location evidence="1">Secreted</location>
    </subcellularLocation>
</comment>
<evidence type="ECO:0000256" key="3">
    <source>
        <dbReference type="ARBA" id="ARBA00022525"/>
    </source>
</evidence>
<evidence type="ECO:0000256" key="1">
    <source>
        <dbReference type="ARBA" id="ARBA00004613"/>
    </source>
</evidence>
<keyword evidence="3" id="KW-0964">Secreted</keyword>
<accession>A0AAN8Z901</accession>
<dbReference type="InterPro" id="IPR036908">
    <property type="entry name" value="RlpA-like_sf"/>
</dbReference>
<gene>
    <name evidence="6" type="ORF">RJ641_008479</name>
</gene>
<dbReference type="Gene3D" id="2.40.40.10">
    <property type="entry name" value="RlpA-like domain"/>
    <property type="match status" value="1"/>
</dbReference>
<dbReference type="CDD" id="cd22270">
    <property type="entry name" value="DPBB_kiwellin-like"/>
    <property type="match status" value="1"/>
</dbReference>
<evidence type="ECO:0000313" key="6">
    <source>
        <dbReference type="EMBL" id="KAK6926760.1"/>
    </source>
</evidence>
<comment type="caution">
    <text evidence="6">The sequence shown here is derived from an EMBL/GenBank/DDBJ whole genome shotgun (WGS) entry which is preliminary data.</text>
</comment>
<dbReference type="SUPFAM" id="SSF50685">
    <property type="entry name" value="Barwin-like endoglucanases"/>
    <property type="match status" value="1"/>
</dbReference>
<keyword evidence="7" id="KW-1185">Reference proteome</keyword>
<keyword evidence="5" id="KW-0812">Transmembrane</keyword>
<evidence type="ECO:0000256" key="4">
    <source>
        <dbReference type="ARBA" id="ARBA00022729"/>
    </source>
</evidence>
<evidence type="ECO:0008006" key="8">
    <source>
        <dbReference type="Google" id="ProtNLM"/>
    </source>
</evidence>
<sequence length="242" mass="25789">MHIPVLCTPIPSKANSSKQSANLPMAKLVNSVIFSALLGIFIFALSATAISNCGGPCRTQDDCDGQLICTGGKCNDDQEVGTHICKFSPPSPVGPDPRGDCRQSGTLTCHGHNYPRYRCSPQVTSSTPAILTNNDFSKGGDGGGPSECDGQYHDNSEPIVALSTGWYAGGSRCGKWIRITAHNGRSVRAKVVDECDSMNGCDDEHAYQPPCHNNIVDASDAVWDALGLDTDIGELKFKRHGY</sequence>
<organism evidence="6 7">
    <name type="scientific">Dillenia turbinata</name>
    <dbReference type="NCBI Taxonomy" id="194707"/>
    <lineage>
        <taxon>Eukaryota</taxon>
        <taxon>Viridiplantae</taxon>
        <taxon>Streptophyta</taxon>
        <taxon>Embryophyta</taxon>
        <taxon>Tracheophyta</taxon>
        <taxon>Spermatophyta</taxon>
        <taxon>Magnoliopsida</taxon>
        <taxon>eudicotyledons</taxon>
        <taxon>Gunneridae</taxon>
        <taxon>Pentapetalae</taxon>
        <taxon>Dilleniales</taxon>
        <taxon>Dilleniaceae</taxon>
        <taxon>Dillenia</taxon>
    </lineage>
</organism>
<dbReference type="InterPro" id="IPR039271">
    <property type="entry name" value="Kiwellin-like"/>
</dbReference>
<evidence type="ECO:0000256" key="5">
    <source>
        <dbReference type="SAM" id="Phobius"/>
    </source>
</evidence>
<dbReference type="GO" id="GO:0005576">
    <property type="term" value="C:extracellular region"/>
    <property type="evidence" value="ECO:0007669"/>
    <property type="project" value="UniProtKB-SubCell"/>
</dbReference>
<protein>
    <recommendedName>
        <fullName evidence="8">RlpA-like protein double-psi beta-barrel domain-containing protein</fullName>
    </recommendedName>
</protein>
<name>A0AAN8Z901_9MAGN</name>
<reference evidence="6 7" key="1">
    <citation type="submission" date="2023-12" db="EMBL/GenBank/DDBJ databases">
        <title>A high-quality genome assembly for Dillenia turbinata (Dilleniales).</title>
        <authorList>
            <person name="Chanderbali A."/>
        </authorList>
    </citation>
    <scope>NUCLEOTIDE SEQUENCE [LARGE SCALE GENOMIC DNA]</scope>
    <source>
        <strain evidence="6">LSX21</strain>
        <tissue evidence="6">Leaf</tissue>
    </source>
</reference>
<dbReference type="EMBL" id="JBAMMX010000015">
    <property type="protein sequence ID" value="KAK6926760.1"/>
    <property type="molecule type" value="Genomic_DNA"/>
</dbReference>
<feature type="transmembrane region" description="Helical" evidence="5">
    <location>
        <begin position="28"/>
        <end position="50"/>
    </location>
</feature>